<feature type="signal peptide" evidence="2">
    <location>
        <begin position="1"/>
        <end position="26"/>
    </location>
</feature>
<dbReference type="EMBL" id="PEWV01000001">
    <property type="protein sequence ID" value="PIU42466.1"/>
    <property type="molecule type" value="Genomic_DNA"/>
</dbReference>
<organism evidence="3 4">
    <name type="scientific">Candidatus Aquitaenariimonas noxiae</name>
    <dbReference type="NCBI Taxonomy" id="1974741"/>
    <lineage>
        <taxon>Bacteria</taxon>
        <taxon>Pseudomonadati</taxon>
        <taxon>Candidatus Omnitrophota</taxon>
        <taxon>Candidatus Aquitaenariimonas</taxon>
    </lineage>
</organism>
<evidence type="ECO:0008006" key="5">
    <source>
        <dbReference type="Google" id="ProtNLM"/>
    </source>
</evidence>
<name>A0A2J0L5A0_9BACT</name>
<evidence type="ECO:0000313" key="4">
    <source>
        <dbReference type="Proteomes" id="UP000230052"/>
    </source>
</evidence>
<keyword evidence="2" id="KW-0732">Signal</keyword>
<sequence length="143" mass="14966">MNRYFGIATVLALSLLVCFSVGISIAQEEGTEYSYGTVSKMAADQIVVSEYDYDKDAEVEVTYLIDPKVELENVTAVGDIAVGDAVEIEYVAQDGKKTAKAIVVEKALEEEAPAAAPEAKEGAAEPAPAAPAAPIEPTTPAAE</sequence>
<feature type="compositionally biased region" description="Low complexity" evidence="1">
    <location>
        <begin position="124"/>
        <end position="143"/>
    </location>
</feature>
<reference evidence="3 4" key="1">
    <citation type="submission" date="2017-09" db="EMBL/GenBank/DDBJ databases">
        <title>Depth-based differentiation of microbial function through sediment-hosted aquifers and enrichment of novel symbionts in the deep terrestrial subsurface.</title>
        <authorList>
            <person name="Probst A.J."/>
            <person name="Ladd B."/>
            <person name="Jarett J.K."/>
            <person name="Geller-Mcgrath D.E."/>
            <person name="Sieber C.M."/>
            <person name="Emerson J.B."/>
            <person name="Anantharaman K."/>
            <person name="Thomas B.C."/>
            <person name="Malmstrom R."/>
            <person name="Stieglmeier M."/>
            <person name="Klingl A."/>
            <person name="Woyke T."/>
            <person name="Ryan C.M."/>
            <person name="Banfield J.F."/>
        </authorList>
    </citation>
    <scope>NUCLEOTIDE SEQUENCE [LARGE SCALE GENOMIC DNA]</scope>
    <source>
        <strain evidence="3">CG07_land_8_20_14_0_80_42_15</strain>
    </source>
</reference>
<dbReference type="AlphaFoldDB" id="A0A2J0L5A0"/>
<evidence type="ECO:0000313" key="3">
    <source>
        <dbReference type="EMBL" id="PIU42466.1"/>
    </source>
</evidence>
<accession>A0A2J0L5A0</accession>
<feature type="chain" id="PRO_5014455746" description="DUF5666 domain-containing protein" evidence="2">
    <location>
        <begin position="27"/>
        <end position="143"/>
    </location>
</feature>
<evidence type="ECO:0000256" key="1">
    <source>
        <dbReference type="SAM" id="MobiDB-lite"/>
    </source>
</evidence>
<comment type="caution">
    <text evidence="3">The sequence shown here is derived from an EMBL/GenBank/DDBJ whole genome shotgun (WGS) entry which is preliminary data.</text>
</comment>
<feature type="region of interest" description="Disordered" evidence="1">
    <location>
        <begin position="113"/>
        <end position="143"/>
    </location>
</feature>
<evidence type="ECO:0000256" key="2">
    <source>
        <dbReference type="SAM" id="SignalP"/>
    </source>
</evidence>
<proteinExistence type="predicted"/>
<dbReference type="Proteomes" id="UP000230052">
    <property type="component" value="Unassembled WGS sequence"/>
</dbReference>
<protein>
    <recommendedName>
        <fullName evidence="5">DUF5666 domain-containing protein</fullName>
    </recommendedName>
</protein>
<gene>
    <name evidence="3" type="ORF">COS99_00005</name>
</gene>